<organism evidence="8 9">
    <name type="scientific">Acinetobacter courvalinii</name>
    <dbReference type="NCBI Taxonomy" id="280147"/>
    <lineage>
        <taxon>Bacteria</taxon>
        <taxon>Pseudomonadati</taxon>
        <taxon>Pseudomonadota</taxon>
        <taxon>Gammaproteobacteria</taxon>
        <taxon>Moraxellales</taxon>
        <taxon>Moraxellaceae</taxon>
        <taxon>Acinetobacter</taxon>
    </lineage>
</organism>
<keyword evidence="2" id="KW-1003">Cell membrane</keyword>
<evidence type="ECO:0000313" key="9">
    <source>
        <dbReference type="Proteomes" id="UP001159329"/>
    </source>
</evidence>
<evidence type="ECO:0000256" key="2">
    <source>
        <dbReference type="ARBA" id="ARBA00022475"/>
    </source>
</evidence>
<accession>A0AA42I8F2</accession>
<protein>
    <submittedName>
        <fullName evidence="8">DedA family protein</fullName>
    </submittedName>
</protein>
<comment type="caution">
    <text evidence="8">The sequence shown here is derived from an EMBL/GenBank/DDBJ whole genome shotgun (WGS) entry which is preliminary data.</text>
</comment>
<dbReference type="EMBL" id="JAOEEO010000003">
    <property type="protein sequence ID" value="MDH0564469.1"/>
    <property type="molecule type" value="Genomic_DNA"/>
</dbReference>
<evidence type="ECO:0000256" key="4">
    <source>
        <dbReference type="ARBA" id="ARBA00022989"/>
    </source>
</evidence>
<proteinExistence type="predicted"/>
<dbReference type="AlphaFoldDB" id="A0AA42I8F2"/>
<comment type="subcellular location">
    <subcellularLocation>
        <location evidence="1">Cell membrane</location>
        <topology evidence="1">Multi-pass membrane protein</topology>
    </subcellularLocation>
</comment>
<dbReference type="PANTHER" id="PTHR42709:SF6">
    <property type="entry name" value="UNDECAPRENYL PHOSPHATE TRANSPORTER A"/>
    <property type="match status" value="1"/>
</dbReference>
<name>A0AA42I8F2_9GAMM</name>
<feature type="domain" description="VTT" evidence="7">
    <location>
        <begin position="32"/>
        <end position="161"/>
    </location>
</feature>
<dbReference type="InterPro" id="IPR032816">
    <property type="entry name" value="VTT_dom"/>
</dbReference>
<feature type="transmembrane region" description="Helical" evidence="6">
    <location>
        <begin position="14"/>
        <end position="32"/>
    </location>
</feature>
<evidence type="ECO:0000256" key="5">
    <source>
        <dbReference type="ARBA" id="ARBA00023136"/>
    </source>
</evidence>
<feature type="transmembrane region" description="Helical" evidence="6">
    <location>
        <begin position="174"/>
        <end position="195"/>
    </location>
</feature>
<keyword evidence="3 6" id="KW-0812">Transmembrane</keyword>
<evidence type="ECO:0000313" key="8">
    <source>
        <dbReference type="EMBL" id="MDH0564469.1"/>
    </source>
</evidence>
<feature type="transmembrane region" description="Helical" evidence="6">
    <location>
        <begin position="52"/>
        <end position="74"/>
    </location>
</feature>
<dbReference type="GO" id="GO:0005886">
    <property type="term" value="C:plasma membrane"/>
    <property type="evidence" value="ECO:0007669"/>
    <property type="project" value="UniProtKB-SubCell"/>
</dbReference>
<dbReference type="RefSeq" id="WP_279695900.1">
    <property type="nucleotide sequence ID" value="NZ_JAOEEO010000003.1"/>
</dbReference>
<evidence type="ECO:0000259" key="7">
    <source>
        <dbReference type="Pfam" id="PF09335"/>
    </source>
</evidence>
<gene>
    <name evidence="8" type="ORF">N7644_12340</name>
</gene>
<reference evidence="8" key="1">
    <citation type="submission" date="2022-09" db="EMBL/GenBank/DDBJ databases">
        <title>Intensive care unit water sources are persistently colonized with multi-drug resistant bacteria and are the site of extensive horizontal gene transfer of antibiotic resistance genes.</title>
        <authorList>
            <person name="Diorio-Toth L."/>
        </authorList>
    </citation>
    <scope>NUCLEOTIDE SEQUENCE</scope>
    <source>
        <strain evidence="8">GD04005</strain>
    </source>
</reference>
<keyword evidence="5 6" id="KW-0472">Membrane</keyword>
<dbReference type="PANTHER" id="PTHR42709">
    <property type="entry name" value="ALKALINE PHOSPHATASE LIKE PROTEIN"/>
    <property type="match status" value="1"/>
</dbReference>
<dbReference type="Pfam" id="PF09335">
    <property type="entry name" value="VTT_dom"/>
    <property type="match status" value="1"/>
</dbReference>
<evidence type="ECO:0000256" key="3">
    <source>
        <dbReference type="ARBA" id="ARBA00022692"/>
    </source>
</evidence>
<feature type="transmembrane region" description="Helical" evidence="6">
    <location>
        <begin position="142"/>
        <end position="162"/>
    </location>
</feature>
<dbReference type="InterPro" id="IPR051311">
    <property type="entry name" value="DedA_domain"/>
</dbReference>
<evidence type="ECO:0000256" key="1">
    <source>
        <dbReference type="ARBA" id="ARBA00004651"/>
    </source>
</evidence>
<evidence type="ECO:0000256" key="6">
    <source>
        <dbReference type="SAM" id="Phobius"/>
    </source>
</evidence>
<sequence>MGLEQWVLSIMEKLGYLGIAFLMFLDNVFPPIPSEIIMPSAGYTASKGELTLIGVIMAGSSGSILAAMLLYWIGRKVPQPRLVRLIERYGKYLRIQVADLDKAMEWFNKHGHRIVFFGRMIPAVRSLISIPAGMSRMPFSKFMLYSTAGTVIWTSFLAYLGFHFSQNQALMSLIMQRISSIILVIVMVYIAWWAVKKFYLNKKPKP</sequence>
<dbReference type="Proteomes" id="UP001159329">
    <property type="component" value="Unassembled WGS sequence"/>
</dbReference>
<keyword evidence="4 6" id="KW-1133">Transmembrane helix</keyword>